<dbReference type="GO" id="GO:0097175">
    <property type="term" value="P:1,6-anhydro-N-acetyl-beta-muramic acid catabolic process"/>
    <property type="evidence" value="ECO:0007669"/>
    <property type="project" value="UniProtKB-UniRule"/>
</dbReference>
<dbReference type="FunFam" id="3.40.50.10490:FF:000014">
    <property type="entry name" value="N-acetylmuramic acid 6-phosphate etherase"/>
    <property type="match status" value="1"/>
</dbReference>
<accession>A0A7H4MA03</accession>
<organism evidence="16 17">
    <name type="scientific">Klebsiella variicola</name>
    <dbReference type="NCBI Taxonomy" id="244366"/>
    <lineage>
        <taxon>Bacteria</taxon>
        <taxon>Pseudomonadati</taxon>
        <taxon>Pseudomonadota</taxon>
        <taxon>Gammaproteobacteria</taxon>
        <taxon>Enterobacterales</taxon>
        <taxon>Enterobacteriaceae</taxon>
        <taxon>Klebsiella/Raoultella group</taxon>
        <taxon>Klebsiella</taxon>
        <taxon>Klebsiella pneumoniae complex</taxon>
    </lineage>
</organism>
<dbReference type="UniPathway" id="UPA00544"/>
<comment type="miscellaneous">
    <text evidence="13">A lyase-type mechanism (elimination/hydration) is suggested for the cleavage of the lactyl ether bond of MurNAc 6-phosphate, with the formation of an alpha,beta-unsaturated aldehyde intermediate with (E)-stereochemistry, followed by the syn addition of water to give product.</text>
</comment>
<dbReference type="EC" id="4.2.1.126" evidence="9 13"/>
<dbReference type="NCBIfam" id="NF009222">
    <property type="entry name" value="PRK12570.1"/>
    <property type="match status" value="1"/>
</dbReference>
<feature type="active site" evidence="13">
    <location>
        <position position="116"/>
    </location>
</feature>
<evidence type="ECO:0000256" key="9">
    <source>
        <dbReference type="ARBA" id="ARBA00067056"/>
    </source>
</evidence>
<protein>
    <recommendedName>
        <fullName evidence="10 13">N-acetylmuramic acid 6-phosphate etherase</fullName>
        <shortName evidence="13">MurNAc-6-P etherase</shortName>
        <ecNumber evidence="9 13">4.2.1.126</ecNumber>
    </recommendedName>
    <alternativeName>
        <fullName evidence="12 13">N-acetylmuramic acid 6-phosphate hydrolase</fullName>
    </alternativeName>
    <alternativeName>
        <fullName evidence="11 13">N-acetylmuramic acid 6-phosphate lyase</fullName>
    </alternativeName>
</protein>
<comment type="pathway">
    <text evidence="6 13">Amino-sugar metabolism; N-acetylmuramate degradation.</text>
</comment>
<dbReference type="InterPro" id="IPR001347">
    <property type="entry name" value="SIS_dom"/>
</dbReference>
<dbReference type="FunFam" id="1.10.8.1080:FF:000001">
    <property type="entry name" value="N-acetylmuramic acid 6-phosphate etherase"/>
    <property type="match status" value="1"/>
</dbReference>
<comment type="pathway">
    <text evidence="7 13">Amino-sugar metabolism; 1,6-anhydro-N-acetylmuramate degradation.</text>
</comment>
<evidence type="ECO:0000256" key="1">
    <source>
        <dbReference type="ARBA" id="ARBA00011738"/>
    </source>
</evidence>
<dbReference type="GO" id="GO:0016803">
    <property type="term" value="F:ether hydrolase activity"/>
    <property type="evidence" value="ECO:0007669"/>
    <property type="project" value="TreeGrafter"/>
</dbReference>
<evidence type="ECO:0000256" key="11">
    <source>
        <dbReference type="ARBA" id="ARBA00077905"/>
    </source>
</evidence>
<dbReference type="NCBIfam" id="TIGR00274">
    <property type="entry name" value="N-acetylmuramic acid 6-phosphate etherase"/>
    <property type="match status" value="1"/>
</dbReference>
<dbReference type="GO" id="GO:0097367">
    <property type="term" value="F:carbohydrate derivative binding"/>
    <property type="evidence" value="ECO:0007669"/>
    <property type="project" value="InterPro"/>
</dbReference>
<dbReference type="Gene3D" id="1.10.8.1080">
    <property type="match status" value="1"/>
</dbReference>
<dbReference type="GO" id="GO:0046348">
    <property type="term" value="P:amino sugar catabolic process"/>
    <property type="evidence" value="ECO:0007669"/>
    <property type="project" value="InterPro"/>
</dbReference>
<gene>
    <name evidence="16" type="primary">murQ_1</name>
    <name evidence="13" type="synonym">murQ</name>
    <name evidence="16" type="ORF">NCTC9177_00931</name>
</gene>
<comment type="induction">
    <text evidence="13">Induced by MurNAc 6-phosphate that releases the repressor MurR from the DNA. Repressed by MurR in the absence of MurNAc 6-phosphate.</text>
</comment>
<evidence type="ECO:0000256" key="14">
    <source>
        <dbReference type="SAM" id="MobiDB-lite"/>
    </source>
</evidence>
<dbReference type="GO" id="GO:0009254">
    <property type="term" value="P:peptidoglycan turnover"/>
    <property type="evidence" value="ECO:0007669"/>
    <property type="project" value="UniProtKB-UniRule"/>
</dbReference>
<evidence type="ECO:0000256" key="10">
    <source>
        <dbReference type="ARBA" id="ARBA00070061"/>
    </source>
</evidence>
<sequence length="312" mass="33072">MSIDLSKLLTERRNANSANIDTLSTLDMLTVINQEDQQVAQAITPYLPQIAEVVDKVATALQAGGRLIYIGAGTSGRLGILDASECPPTFGTRPEQVVGIIAGGHKAILSAVENVEDNKAQGAMDLQNLNFSHRDVLVGLAASGRTPYVIGAMEYAHSQNAFVAIVSCNPHGEMAQLADVAITPVVGPEVVTGSTRLKAGTAQKLVLNMISTGAMIRVGKVYSNLMVDVEATNAKLIERQVSIVMEATDCDRPTARKALEACGRHCKTAIVMVLADLSAAEAQSLLTKTTAISARRSATPEHRQTGNGQWQK</sequence>
<dbReference type="InterPro" id="IPR040190">
    <property type="entry name" value="MURQ/GCKR"/>
</dbReference>
<comment type="function">
    <text evidence="13">Specifically catalyzes the cleavage of the D-lactyl ether substituent of MurNAc 6-phosphate, producing GlcNAc 6-phosphate and D-lactate. Together with AnmK, is also required for the utilization of anhydro-N-acetylmuramic acid (anhMurNAc) either imported from the medium or derived from its own cell wall murein, and thus plays a role in cell wall recycling.</text>
</comment>
<feature type="active site" description="Proton donor" evidence="13">
    <location>
        <position position="85"/>
    </location>
</feature>
<dbReference type="PROSITE" id="PS50012">
    <property type="entry name" value="RCC1_3"/>
    <property type="match status" value="1"/>
</dbReference>
<dbReference type="Gene3D" id="3.40.50.10490">
    <property type="entry name" value="Glucose-6-phosphate isomerase like protein, domain 1"/>
    <property type="match status" value="1"/>
</dbReference>
<evidence type="ECO:0000313" key="16">
    <source>
        <dbReference type="EMBL" id="STS87153.1"/>
    </source>
</evidence>
<dbReference type="CDD" id="cd05007">
    <property type="entry name" value="SIS_Etherase"/>
    <property type="match status" value="1"/>
</dbReference>
<comment type="catalytic activity">
    <reaction evidence="5 13">
        <text>N-acetyl-D-muramate 6-phosphate + H2O = N-acetyl-D-glucosamine 6-phosphate + (R)-lactate</text>
        <dbReference type="Rhea" id="RHEA:26410"/>
        <dbReference type="ChEBI" id="CHEBI:15377"/>
        <dbReference type="ChEBI" id="CHEBI:16004"/>
        <dbReference type="ChEBI" id="CHEBI:57513"/>
        <dbReference type="ChEBI" id="CHEBI:58722"/>
        <dbReference type="EC" id="4.2.1.126"/>
    </reaction>
</comment>
<comment type="subunit">
    <text evidence="1 13">Homodimer.</text>
</comment>
<evidence type="ECO:0000313" key="17">
    <source>
        <dbReference type="Proteomes" id="UP000254545"/>
    </source>
</evidence>
<reference evidence="16 17" key="1">
    <citation type="submission" date="2018-06" db="EMBL/GenBank/DDBJ databases">
        <authorList>
            <consortium name="Pathogen Informatics"/>
            <person name="Doyle S."/>
        </authorList>
    </citation>
    <scope>NUCLEOTIDE SEQUENCE [LARGE SCALE GENOMIC DNA]</scope>
    <source>
        <strain evidence="16 17">NCTC9177</strain>
    </source>
</reference>
<keyword evidence="3 13" id="KW-0119">Carbohydrate metabolism</keyword>
<evidence type="ECO:0000256" key="13">
    <source>
        <dbReference type="HAMAP-Rule" id="MF_00068"/>
    </source>
</evidence>
<dbReference type="NCBIfam" id="NF003915">
    <property type="entry name" value="PRK05441.1"/>
    <property type="match status" value="1"/>
</dbReference>
<dbReference type="HAMAP" id="MF_00068">
    <property type="entry name" value="MurQ"/>
    <property type="match status" value="1"/>
</dbReference>
<evidence type="ECO:0000256" key="3">
    <source>
        <dbReference type="ARBA" id="ARBA00023277"/>
    </source>
</evidence>
<dbReference type="PROSITE" id="PS51464">
    <property type="entry name" value="SIS"/>
    <property type="match status" value="1"/>
</dbReference>
<evidence type="ECO:0000256" key="6">
    <source>
        <dbReference type="ARBA" id="ARBA00060532"/>
    </source>
</evidence>
<dbReference type="GO" id="GO:0097173">
    <property type="term" value="P:N-acetylmuramic acid catabolic process"/>
    <property type="evidence" value="ECO:0007669"/>
    <property type="project" value="UniProtKB-UniPathway"/>
</dbReference>
<name>A0A7H4MA03_KLEVA</name>
<dbReference type="EMBL" id="UGKR01000003">
    <property type="protein sequence ID" value="STS87153.1"/>
    <property type="molecule type" value="Genomic_DNA"/>
</dbReference>
<proteinExistence type="evidence at transcript level"/>
<dbReference type="PANTHER" id="PTHR10088:SF4">
    <property type="entry name" value="GLUCOKINASE REGULATORY PROTEIN"/>
    <property type="match status" value="1"/>
</dbReference>
<evidence type="ECO:0000259" key="15">
    <source>
        <dbReference type="PROSITE" id="PS51464"/>
    </source>
</evidence>
<dbReference type="UniPathway" id="UPA00342"/>
<comment type="caution">
    <text evidence="16">The sequence shown here is derived from an EMBL/GenBank/DDBJ whole genome shotgun (WGS) entry which is preliminary data.</text>
</comment>
<dbReference type="GO" id="GO:0016835">
    <property type="term" value="F:carbon-oxygen lyase activity"/>
    <property type="evidence" value="ECO:0007669"/>
    <property type="project" value="UniProtKB-UniRule"/>
</dbReference>
<comment type="similarity">
    <text evidence="8 13">Belongs to the GCKR-like family. MurNAc-6-P etherase subfamily.</text>
</comment>
<evidence type="ECO:0000256" key="5">
    <source>
        <dbReference type="ARBA" id="ARBA00051747"/>
    </source>
</evidence>
<feature type="domain" description="SIS" evidence="15">
    <location>
        <begin position="57"/>
        <end position="220"/>
    </location>
</feature>
<dbReference type="InterPro" id="IPR005488">
    <property type="entry name" value="Etherase_MurQ"/>
</dbReference>
<dbReference type="SUPFAM" id="SSF53697">
    <property type="entry name" value="SIS domain"/>
    <property type="match status" value="1"/>
</dbReference>
<dbReference type="PANTHER" id="PTHR10088">
    <property type="entry name" value="GLUCOKINASE REGULATORY PROTEIN"/>
    <property type="match status" value="1"/>
</dbReference>
<dbReference type="InterPro" id="IPR046348">
    <property type="entry name" value="SIS_dom_sf"/>
</dbReference>
<dbReference type="PROSITE" id="PS01272">
    <property type="entry name" value="GCKR"/>
    <property type="match status" value="1"/>
</dbReference>
<evidence type="ECO:0000256" key="4">
    <source>
        <dbReference type="ARBA" id="ARBA00037880"/>
    </source>
</evidence>
<evidence type="ECO:0000256" key="7">
    <source>
        <dbReference type="ARBA" id="ARBA00060595"/>
    </source>
</evidence>
<keyword evidence="2 13" id="KW-0456">Lyase</keyword>
<comment type="pathway">
    <text evidence="4 13">Cell wall biogenesis; peptidoglycan recycling.</text>
</comment>
<evidence type="ECO:0000256" key="2">
    <source>
        <dbReference type="ARBA" id="ARBA00023239"/>
    </source>
</evidence>
<dbReference type="UniPathway" id="UPA00343"/>
<evidence type="ECO:0000256" key="12">
    <source>
        <dbReference type="ARBA" id="ARBA00084049"/>
    </source>
</evidence>
<dbReference type="Pfam" id="PF22645">
    <property type="entry name" value="GKRP_SIS_N"/>
    <property type="match status" value="1"/>
</dbReference>
<feature type="region of interest" description="Disordered" evidence="14">
    <location>
        <begin position="293"/>
        <end position="312"/>
    </location>
</feature>
<dbReference type="InterPro" id="IPR000408">
    <property type="entry name" value="Reg_chr_condens"/>
</dbReference>
<dbReference type="AlphaFoldDB" id="A0A7H4MA03"/>
<dbReference type="InterPro" id="IPR005486">
    <property type="entry name" value="Glucokinase_regulatory_CS"/>
</dbReference>
<dbReference type="Proteomes" id="UP000254545">
    <property type="component" value="Unassembled WGS sequence"/>
</dbReference>
<evidence type="ECO:0000256" key="8">
    <source>
        <dbReference type="ARBA" id="ARBA00061234"/>
    </source>
</evidence>